<dbReference type="EMBL" id="JAERRH010000003">
    <property type="protein sequence ID" value="MBL1104922.1"/>
    <property type="molecule type" value="Genomic_DNA"/>
</dbReference>
<reference evidence="1 2" key="1">
    <citation type="submission" date="2021-01" db="EMBL/GenBank/DDBJ databases">
        <title>WGS of actinomycetes isolated from Thailand.</title>
        <authorList>
            <person name="Thawai C."/>
        </authorList>
    </citation>
    <scope>NUCLEOTIDE SEQUENCE [LARGE SCALE GENOMIC DNA]</scope>
    <source>
        <strain evidence="1 2">CH5-8</strain>
    </source>
</reference>
<proteinExistence type="predicted"/>
<evidence type="ECO:0000313" key="1">
    <source>
        <dbReference type="EMBL" id="MBL1104922.1"/>
    </source>
</evidence>
<name>A0ABS1NXT8_9ACTN</name>
<accession>A0ABS1NXT8</accession>
<organism evidence="1 2">
    <name type="scientific">Streptomyces musisoli</name>
    <dbReference type="NCBI Taxonomy" id="2802280"/>
    <lineage>
        <taxon>Bacteria</taxon>
        <taxon>Bacillati</taxon>
        <taxon>Actinomycetota</taxon>
        <taxon>Actinomycetes</taxon>
        <taxon>Kitasatosporales</taxon>
        <taxon>Streptomycetaceae</taxon>
        <taxon>Streptomyces</taxon>
    </lineage>
</organism>
<gene>
    <name evidence="1" type="ORF">JK361_10000</name>
</gene>
<protein>
    <submittedName>
        <fullName evidence="1">Uncharacterized protein</fullName>
    </submittedName>
</protein>
<dbReference type="Proteomes" id="UP000621386">
    <property type="component" value="Unassembled WGS sequence"/>
</dbReference>
<keyword evidence="2" id="KW-1185">Reference proteome</keyword>
<sequence length="68" mass="7349">MLTVLADALSEHPEEPMALRVLLGLLHRVAPEPAVCRQLLSTAPEIPEGATQGEYAALLRLTVLEVHP</sequence>
<evidence type="ECO:0000313" key="2">
    <source>
        <dbReference type="Proteomes" id="UP000621386"/>
    </source>
</evidence>
<comment type="caution">
    <text evidence="1">The sequence shown here is derived from an EMBL/GenBank/DDBJ whole genome shotgun (WGS) entry which is preliminary data.</text>
</comment>
<dbReference type="RefSeq" id="WP_201815362.1">
    <property type="nucleotide sequence ID" value="NZ_JAERRH010000003.1"/>
</dbReference>